<evidence type="ECO:0000313" key="10">
    <source>
        <dbReference type="EMBL" id="SEP93114.1"/>
    </source>
</evidence>
<protein>
    <submittedName>
        <fullName evidence="10">Putative ABC transport system permease protein</fullName>
    </submittedName>
</protein>
<name>A0A1H9BW57_9EURY</name>
<reference evidence="11" key="1">
    <citation type="submission" date="2016-10" db="EMBL/GenBank/DDBJ databases">
        <authorList>
            <person name="Varghese N."/>
            <person name="Submissions S."/>
        </authorList>
    </citation>
    <scope>NUCLEOTIDE SEQUENCE [LARGE SCALE GENOMIC DNA]</scope>
    <source>
        <strain evidence="11">DSM 25055</strain>
    </source>
</reference>
<evidence type="ECO:0000256" key="4">
    <source>
        <dbReference type="ARBA" id="ARBA00022989"/>
    </source>
</evidence>
<accession>A0A1H9BW57</accession>
<keyword evidence="3 8" id="KW-0812">Transmembrane</keyword>
<gene>
    <name evidence="10" type="ORF">SAMN04489841_0874</name>
</gene>
<keyword evidence="5 8" id="KW-0472">Membrane</keyword>
<feature type="transmembrane region" description="Helical" evidence="8">
    <location>
        <begin position="47"/>
        <end position="72"/>
    </location>
</feature>
<comment type="similarity">
    <text evidence="6">Belongs to the ABC-4 integral membrane protein family.</text>
</comment>
<feature type="region of interest" description="Disordered" evidence="7">
    <location>
        <begin position="149"/>
        <end position="180"/>
    </location>
</feature>
<dbReference type="EMBL" id="FOFD01000001">
    <property type="protein sequence ID" value="SEP93114.1"/>
    <property type="molecule type" value="Genomic_DNA"/>
</dbReference>
<evidence type="ECO:0000313" key="11">
    <source>
        <dbReference type="Proteomes" id="UP000199114"/>
    </source>
</evidence>
<evidence type="ECO:0000256" key="3">
    <source>
        <dbReference type="ARBA" id="ARBA00022692"/>
    </source>
</evidence>
<dbReference type="Pfam" id="PF02687">
    <property type="entry name" value="FtsX"/>
    <property type="match status" value="1"/>
</dbReference>
<feature type="transmembrane region" description="Helical" evidence="8">
    <location>
        <begin position="358"/>
        <end position="386"/>
    </location>
</feature>
<dbReference type="InterPro" id="IPR050250">
    <property type="entry name" value="Macrolide_Exporter_MacB"/>
</dbReference>
<proteinExistence type="inferred from homology"/>
<dbReference type="InterPro" id="IPR003838">
    <property type="entry name" value="ABC3_permease_C"/>
</dbReference>
<dbReference type="GO" id="GO:0022857">
    <property type="term" value="F:transmembrane transporter activity"/>
    <property type="evidence" value="ECO:0007669"/>
    <property type="project" value="TreeGrafter"/>
</dbReference>
<dbReference type="Proteomes" id="UP000199114">
    <property type="component" value="Unassembled WGS sequence"/>
</dbReference>
<dbReference type="PANTHER" id="PTHR30572:SF4">
    <property type="entry name" value="ABC TRANSPORTER PERMEASE YTRF"/>
    <property type="match status" value="1"/>
</dbReference>
<keyword evidence="11" id="KW-1185">Reference proteome</keyword>
<keyword evidence="4 8" id="KW-1133">Transmembrane helix</keyword>
<dbReference type="AlphaFoldDB" id="A0A1H9BW57"/>
<dbReference type="PANTHER" id="PTHR30572">
    <property type="entry name" value="MEMBRANE COMPONENT OF TRANSPORTER-RELATED"/>
    <property type="match status" value="1"/>
</dbReference>
<dbReference type="GO" id="GO:0005886">
    <property type="term" value="C:plasma membrane"/>
    <property type="evidence" value="ECO:0007669"/>
    <property type="project" value="UniProtKB-SubCell"/>
</dbReference>
<dbReference type="STRING" id="1186196.SAMN04489841_0874"/>
<evidence type="ECO:0000256" key="5">
    <source>
        <dbReference type="ARBA" id="ARBA00023136"/>
    </source>
</evidence>
<evidence type="ECO:0000259" key="9">
    <source>
        <dbReference type="Pfam" id="PF02687"/>
    </source>
</evidence>
<feature type="region of interest" description="Disordered" evidence="7">
    <location>
        <begin position="203"/>
        <end position="222"/>
    </location>
</feature>
<evidence type="ECO:0000256" key="8">
    <source>
        <dbReference type="SAM" id="Phobius"/>
    </source>
</evidence>
<keyword evidence="2" id="KW-1003">Cell membrane</keyword>
<sequence>MIVRVRTMADELPDRPRGRRRRRWLGLFRVSVGRQVSQLRRLPRQTAVTVSLVALTIALLVVVTGISAGLAADSTGTDEVDVRVMPEGGGTLSPIVDVETVRLGDVHEGIATIERRDGVAYATPVLTDVVRIRTGDDDEPETVLAMGVVPPDEPTAVEGVSTASLEPGDPQFANGSYDGPRTGEVVLTDTVAEEINASAGDELAVTSPTSGGAFQVGSDGRPSDYTVTSVDDTENNDLSGELPLVVLHLSELQSLTGADDGDLADQILVETESDASTAGAESAAAEAYPNATIQSGSESGFASIRSDELALATSLVAMVVATAICSLFVATSSALTVDRDRQAIAVLAAIGFSVRSRLAIVAITTLSLTLAGAVAGVALGVVGVSITNYAATATVAPGPIATLRPVMVPYAVGVALVAGILALPYPLSLVARTNVVAELGR</sequence>
<evidence type="ECO:0000256" key="7">
    <source>
        <dbReference type="SAM" id="MobiDB-lite"/>
    </source>
</evidence>
<organism evidence="10 11">
    <name type="scientific">Natrinema salaciae</name>
    <dbReference type="NCBI Taxonomy" id="1186196"/>
    <lineage>
        <taxon>Archaea</taxon>
        <taxon>Methanobacteriati</taxon>
        <taxon>Methanobacteriota</taxon>
        <taxon>Stenosarchaea group</taxon>
        <taxon>Halobacteria</taxon>
        <taxon>Halobacteriales</taxon>
        <taxon>Natrialbaceae</taxon>
        <taxon>Natrinema</taxon>
    </lineage>
</organism>
<comment type="subcellular location">
    <subcellularLocation>
        <location evidence="1">Cell membrane</location>
        <topology evidence="1">Multi-pass membrane protein</topology>
    </subcellularLocation>
</comment>
<feature type="transmembrane region" description="Helical" evidence="8">
    <location>
        <begin position="309"/>
        <end position="337"/>
    </location>
</feature>
<feature type="transmembrane region" description="Helical" evidence="8">
    <location>
        <begin position="406"/>
        <end position="425"/>
    </location>
</feature>
<evidence type="ECO:0000256" key="6">
    <source>
        <dbReference type="ARBA" id="ARBA00038076"/>
    </source>
</evidence>
<feature type="domain" description="ABC3 transporter permease C-terminal" evidence="9">
    <location>
        <begin position="316"/>
        <end position="434"/>
    </location>
</feature>
<evidence type="ECO:0000256" key="2">
    <source>
        <dbReference type="ARBA" id="ARBA00022475"/>
    </source>
</evidence>
<evidence type="ECO:0000256" key="1">
    <source>
        <dbReference type="ARBA" id="ARBA00004651"/>
    </source>
</evidence>